<dbReference type="GO" id="GO:0016491">
    <property type="term" value="F:oxidoreductase activity"/>
    <property type="evidence" value="ECO:0007669"/>
    <property type="project" value="UniProtKB-KW"/>
</dbReference>
<comment type="caution">
    <text evidence="3">The sequence shown here is derived from an EMBL/GenBank/DDBJ whole genome shotgun (WGS) entry which is preliminary data.</text>
</comment>
<dbReference type="Pfam" id="PF00248">
    <property type="entry name" value="Aldo_ket_red"/>
    <property type="match status" value="1"/>
</dbReference>
<name>A0A7Y7M1P3_9MICC</name>
<proteinExistence type="predicted"/>
<organism evidence="3 4">
    <name type="scientific">Arthrobacter wenxiniae</name>
    <dbReference type="NCBI Taxonomy" id="2713570"/>
    <lineage>
        <taxon>Bacteria</taxon>
        <taxon>Bacillati</taxon>
        <taxon>Actinomycetota</taxon>
        <taxon>Actinomycetes</taxon>
        <taxon>Micrococcales</taxon>
        <taxon>Micrococcaceae</taxon>
        <taxon>Arthrobacter</taxon>
    </lineage>
</organism>
<protein>
    <submittedName>
        <fullName evidence="3">Aldo/keto reductase</fullName>
    </submittedName>
</protein>
<accession>A0A7Y7M1P3</accession>
<feature type="domain" description="NADP-dependent oxidoreductase" evidence="2">
    <location>
        <begin position="15"/>
        <end position="310"/>
    </location>
</feature>
<keyword evidence="4" id="KW-1185">Reference proteome</keyword>
<dbReference type="PANTHER" id="PTHR43364">
    <property type="entry name" value="NADH-SPECIFIC METHYLGLYOXAL REDUCTASE-RELATED"/>
    <property type="match status" value="1"/>
</dbReference>
<reference evidence="3 4" key="1">
    <citation type="submission" date="2020-02" db="EMBL/GenBank/DDBJ databases">
        <title>Genome sequence of strain AETb3-4.</title>
        <authorList>
            <person name="Gao J."/>
            <person name="Zhang X."/>
        </authorList>
    </citation>
    <scope>NUCLEOTIDE SEQUENCE [LARGE SCALE GENOMIC DNA]</scope>
    <source>
        <strain evidence="3 4">AETb3-4</strain>
    </source>
</reference>
<dbReference type="InterPro" id="IPR036812">
    <property type="entry name" value="NAD(P)_OxRdtase_dom_sf"/>
</dbReference>
<dbReference type="EMBL" id="JAAMFM010000050">
    <property type="protein sequence ID" value="NVM96983.1"/>
    <property type="molecule type" value="Genomic_DNA"/>
</dbReference>
<sequence>MKYAHLGRSGLSVSRLCLGTMNFGPHTEEADAHLIMDQAHEAGLNFFDTANVYGGAGHRGWTEEIVGRWIAKGGGRRERTVLATKVYGAMGEWPNDGKLSARNIRLALDASLKRLQTDHVDLYQFHHVDRDTPWDEIWQAVDTAVQQGKVIYAGSSNFAGWHIAAAQEAAARRPFTGLVSEQSLYNLMERSIEREAIPAAQHYGLGILPWSPLHGGLLGGVLAKENEGVRRSEGRAAKALEAHRDAIAAFEGFAAELGHAPGDVALAWLLHQPAVTAPIIGPRTPAQLGAGLRSLEVSLDDAALARLDAIFPGPRTAPEDYAW</sequence>
<dbReference type="InterPro" id="IPR023210">
    <property type="entry name" value="NADP_OxRdtase_dom"/>
</dbReference>
<dbReference type="InterPro" id="IPR050523">
    <property type="entry name" value="AKR_Detox_Biosynth"/>
</dbReference>
<gene>
    <name evidence="3" type="ORF">G6034_19140</name>
</gene>
<dbReference type="Gene3D" id="3.20.20.100">
    <property type="entry name" value="NADP-dependent oxidoreductase domain"/>
    <property type="match status" value="1"/>
</dbReference>
<dbReference type="RefSeq" id="WP_176636686.1">
    <property type="nucleotide sequence ID" value="NZ_JAAMFM010000050.1"/>
</dbReference>
<evidence type="ECO:0000313" key="3">
    <source>
        <dbReference type="EMBL" id="NVM96983.1"/>
    </source>
</evidence>
<dbReference type="PANTHER" id="PTHR43364:SF5">
    <property type="entry name" value="REDUCTASE"/>
    <property type="match status" value="1"/>
</dbReference>
<evidence type="ECO:0000256" key="1">
    <source>
        <dbReference type="ARBA" id="ARBA00023002"/>
    </source>
</evidence>
<dbReference type="AlphaFoldDB" id="A0A7Y7M1P3"/>
<evidence type="ECO:0000313" key="4">
    <source>
        <dbReference type="Proteomes" id="UP000543556"/>
    </source>
</evidence>
<dbReference type="FunFam" id="3.20.20.100:FF:000004">
    <property type="entry name" value="Oxidoreductase, aldo/keto reductase"/>
    <property type="match status" value="1"/>
</dbReference>
<dbReference type="GO" id="GO:0005829">
    <property type="term" value="C:cytosol"/>
    <property type="evidence" value="ECO:0007669"/>
    <property type="project" value="UniProtKB-ARBA"/>
</dbReference>
<evidence type="ECO:0000259" key="2">
    <source>
        <dbReference type="Pfam" id="PF00248"/>
    </source>
</evidence>
<dbReference type="SUPFAM" id="SSF51430">
    <property type="entry name" value="NAD(P)-linked oxidoreductase"/>
    <property type="match status" value="1"/>
</dbReference>
<dbReference type="Proteomes" id="UP000543556">
    <property type="component" value="Unassembled WGS sequence"/>
</dbReference>
<keyword evidence="1" id="KW-0560">Oxidoreductase</keyword>